<dbReference type="EMBL" id="HACA01014172">
    <property type="protein sequence ID" value="CDW31533.1"/>
    <property type="molecule type" value="Transcribed_RNA"/>
</dbReference>
<sequence length="514" mass="58809">MVKEFIEGWDLMQILGEGTFAEVKLLVNRSTGEACAVKEVDLSRAFLNKENDVRKEICVHKLLKHRNIVQCYGSRIEGSRQFIFLEYCSGGELFDRIEPDKGMPEFQAQGYFNQLIAGVEYLHVRGVAHRDIKPENLLLTDNDVLKISDFGMATVFRHKGEERSLERRCGTRPYMAPEILMKSNYSAEPSDIWSCGVVLVAMLAGVLPWDQPTPDQKEFASWRDQEIKIEPWNRVDNLPLSLLRKILTQHPSRRYTIAQIKNHIWVKKRFKDADGRLIAPTVISPPLKRIRLDEFSKKKEPSSSKMKKICLDGPNPMAERISASQPPLRERFQINEEESSFHHSPSSDFQNPSSSSDKMDDIIFSKFSAFSQPVCARDMFTATQTGTQTQSSQTYFQKLVKRMTRFWISSKKTEDATEYLKSILGQLGYTSTYPERGIINCKTVDRRGGVLLFKVTIMECDGKVLVDMRLSRGCGLDFKKHFGKIRQNMSPIIEKTPIMFPSLLDIESMPGIPK</sequence>
<evidence type="ECO:0000256" key="15">
    <source>
        <dbReference type="SAM" id="MobiDB-lite"/>
    </source>
</evidence>
<evidence type="ECO:0000256" key="2">
    <source>
        <dbReference type="ARBA" id="ARBA00010791"/>
    </source>
</evidence>
<keyword evidence="4" id="KW-0723">Serine/threonine-protein kinase</keyword>
<keyword evidence="6 14" id="KW-0547">Nucleotide-binding</keyword>
<dbReference type="InterPro" id="IPR011009">
    <property type="entry name" value="Kinase-like_dom_sf"/>
</dbReference>
<evidence type="ECO:0000256" key="7">
    <source>
        <dbReference type="ARBA" id="ARBA00022763"/>
    </source>
</evidence>
<dbReference type="KEGG" id="lsm:121114857"/>
<feature type="region of interest" description="Disordered" evidence="15">
    <location>
        <begin position="337"/>
        <end position="356"/>
    </location>
</feature>
<evidence type="ECO:0000256" key="14">
    <source>
        <dbReference type="PROSITE-ProRule" id="PRU10141"/>
    </source>
</evidence>
<comment type="catalytic activity">
    <reaction evidence="13">
        <text>L-seryl-[protein] + ATP = O-phospho-L-seryl-[protein] + ADP + H(+)</text>
        <dbReference type="Rhea" id="RHEA:17989"/>
        <dbReference type="Rhea" id="RHEA-COMP:9863"/>
        <dbReference type="Rhea" id="RHEA-COMP:11604"/>
        <dbReference type="ChEBI" id="CHEBI:15378"/>
        <dbReference type="ChEBI" id="CHEBI:29999"/>
        <dbReference type="ChEBI" id="CHEBI:30616"/>
        <dbReference type="ChEBI" id="CHEBI:83421"/>
        <dbReference type="ChEBI" id="CHEBI:456216"/>
        <dbReference type="EC" id="2.7.11.1"/>
    </reaction>
</comment>
<protein>
    <recommendedName>
        <fullName evidence="3">non-specific serine/threonine protein kinase</fullName>
        <ecNumber evidence="3">2.7.11.1</ecNumber>
    </recommendedName>
</protein>
<dbReference type="Gene3D" id="1.10.510.10">
    <property type="entry name" value="Transferase(Phosphotransferase) domain 1"/>
    <property type="match status" value="1"/>
</dbReference>
<dbReference type="PROSITE" id="PS00107">
    <property type="entry name" value="PROTEIN_KINASE_ATP"/>
    <property type="match status" value="1"/>
</dbReference>
<dbReference type="InterPro" id="IPR000719">
    <property type="entry name" value="Prot_kinase_dom"/>
</dbReference>
<dbReference type="AlphaFoldDB" id="A0A0K2TZV8"/>
<dbReference type="InterPro" id="IPR017441">
    <property type="entry name" value="Protein_kinase_ATP_BS"/>
</dbReference>
<dbReference type="RefSeq" id="XP_040564893.1">
    <property type="nucleotide sequence ID" value="XM_040708959.2"/>
</dbReference>
<reference evidence="17" key="1">
    <citation type="submission" date="2014-05" db="EMBL/GenBank/DDBJ databases">
        <authorList>
            <person name="Chronopoulou M."/>
        </authorList>
    </citation>
    <scope>NUCLEOTIDE SEQUENCE</scope>
    <source>
        <tissue evidence="17">Whole organism</tissue>
    </source>
</reference>
<keyword evidence="5" id="KW-0808">Transferase</keyword>
<feature type="binding site" evidence="14">
    <location>
        <position position="38"/>
    </location>
    <ligand>
        <name>ATP</name>
        <dbReference type="ChEBI" id="CHEBI:30616"/>
    </ligand>
</feature>
<evidence type="ECO:0000256" key="3">
    <source>
        <dbReference type="ARBA" id="ARBA00012513"/>
    </source>
</evidence>
<dbReference type="GO" id="GO:0007095">
    <property type="term" value="P:mitotic G2 DNA damage checkpoint signaling"/>
    <property type="evidence" value="ECO:0007669"/>
    <property type="project" value="TreeGrafter"/>
</dbReference>
<proteinExistence type="inferred from homology"/>
<dbReference type="OrthoDB" id="539158at2759"/>
<comment type="subcellular location">
    <subcellularLocation>
        <location evidence="1">Nucleus</location>
    </subcellularLocation>
</comment>
<comment type="catalytic activity">
    <reaction evidence="12">
        <text>L-threonyl-[protein] + ATP = O-phospho-L-threonyl-[protein] + ADP + H(+)</text>
        <dbReference type="Rhea" id="RHEA:46608"/>
        <dbReference type="Rhea" id="RHEA-COMP:11060"/>
        <dbReference type="Rhea" id="RHEA-COMP:11605"/>
        <dbReference type="ChEBI" id="CHEBI:15378"/>
        <dbReference type="ChEBI" id="CHEBI:30013"/>
        <dbReference type="ChEBI" id="CHEBI:30616"/>
        <dbReference type="ChEBI" id="CHEBI:61977"/>
        <dbReference type="ChEBI" id="CHEBI:456216"/>
        <dbReference type="EC" id="2.7.11.1"/>
    </reaction>
</comment>
<evidence type="ECO:0000256" key="6">
    <source>
        <dbReference type="ARBA" id="ARBA00022741"/>
    </source>
</evidence>
<keyword evidence="10" id="KW-0539">Nucleus</keyword>
<dbReference type="PANTHER" id="PTHR43895">
    <property type="entry name" value="CALCIUM/CALMODULIN-DEPENDENT PROTEIN KINASE KINASE-RELATED"/>
    <property type="match status" value="1"/>
</dbReference>
<dbReference type="SMART" id="SM00220">
    <property type="entry name" value="S_TKc"/>
    <property type="match status" value="1"/>
</dbReference>
<feature type="region of interest" description="Disordered" evidence="15">
    <location>
        <begin position="294"/>
        <end position="327"/>
    </location>
</feature>
<dbReference type="GO" id="GO:0005634">
    <property type="term" value="C:nucleus"/>
    <property type="evidence" value="ECO:0007669"/>
    <property type="project" value="UniProtKB-SubCell"/>
</dbReference>
<dbReference type="FunFam" id="1.10.510.10:FF:000301">
    <property type="entry name" value="Serine/threonine-protein kinase Chk1"/>
    <property type="match status" value="1"/>
</dbReference>
<dbReference type="GeneID" id="121114857"/>
<evidence type="ECO:0000256" key="12">
    <source>
        <dbReference type="ARBA" id="ARBA00047899"/>
    </source>
</evidence>
<dbReference type="InterPro" id="IPR008271">
    <property type="entry name" value="Ser/Thr_kinase_AS"/>
</dbReference>
<evidence type="ECO:0000256" key="9">
    <source>
        <dbReference type="ARBA" id="ARBA00022840"/>
    </source>
</evidence>
<dbReference type="PROSITE" id="PS50011">
    <property type="entry name" value="PROTEIN_KINASE_DOM"/>
    <property type="match status" value="1"/>
</dbReference>
<evidence type="ECO:0000256" key="13">
    <source>
        <dbReference type="ARBA" id="ARBA00048679"/>
    </source>
</evidence>
<keyword evidence="7" id="KW-0227">DNA damage</keyword>
<dbReference type="RefSeq" id="XP_071743392.1">
    <property type="nucleotide sequence ID" value="XM_071887291.1"/>
</dbReference>
<dbReference type="EC" id="2.7.11.1" evidence="3"/>
<keyword evidence="8" id="KW-0418">Kinase</keyword>
<evidence type="ECO:0000256" key="1">
    <source>
        <dbReference type="ARBA" id="ARBA00004123"/>
    </source>
</evidence>
<dbReference type="GO" id="GO:0035861">
    <property type="term" value="C:site of double-strand break"/>
    <property type="evidence" value="ECO:0007669"/>
    <property type="project" value="TreeGrafter"/>
</dbReference>
<comment type="similarity">
    <text evidence="2">Belongs to the protein kinase superfamily. CAMK Ser/Thr protein kinase family. NIM1 subfamily.</text>
</comment>
<evidence type="ECO:0000256" key="4">
    <source>
        <dbReference type="ARBA" id="ARBA00022527"/>
    </source>
</evidence>
<evidence type="ECO:0000256" key="11">
    <source>
        <dbReference type="ARBA" id="ARBA00023306"/>
    </source>
</evidence>
<dbReference type="GO" id="GO:0004674">
    <property type="term" value="F:protein serine/threonine kinase activity"/>
    <property type="evidence" value="ECO:0007669"/>
    <property type="project" value="UniProtKB-KW"/>
</dbReference>
<dbReference type="Pfam" id="PF00069">
    <property type="entry name" value="Pkinase"/>
    <property type="match status" value="1"/>
</dbReference>
<feature type="compositionally biased region" description="Low complexity" evidence="15">
    <location>
        <begin position="342"/>
        <end position="356"/>
    </location>
</feature>
<organism evidence="17">
    <name type="scientific">Lepeophtheirus salmonis</name>
    <name type="common">Salmon louse</name>
    <name type="synonym">Caligus salmonis</name>
    <dbReference type="NCBI Taxonomy" id="72036"/>
    <lineage>
        <taxon>Eukaryota</taxon>
        <taxon>Metazoa</taxon>
        <taxon>Ecdysozoa</taxon>
        <taxon>Arthropoda</taxon>
        <taxon>Crustacea</taxon>
        <taxon>Multicrustacea</taxon>
        <taxon>Hexanauplia</taxon>
        <taxon>Copepoda</taxon>
        <taxon>Siphonostomatoida</taxon>
        <taxon>Caligidae</taxon>
        <taxon>Lepeophtheirus</taxon>
    </lineage>
</organism>
<evidence type="ECO:0000256" key="5">
    <source>
        <dbReference type="ARBA" id="ARBA00022679"/>
    </source>
</evidence>
<dbReference type="PANTHER" id="PTHR43895:SF32">
    <property type="entry name" value="SERINE_THREONINE-PROTEIN KINASE CHK1"/>
    <property type="match status" value="1"/>
</dbReference>
<dbReference type="GO" id="GO:0005524">
    <property type="term" value="F:ATP binding"/>
    <property type="evidence" value="ECO:0007669"/>
    <property type="project" value="UniProtKB-UniRule"/>
</dbReference>
<accession>A0A0K2TZV8</accession>
<dbReference type="GO" id="GO:0033314">
    <property type="term" value="P:mitotic DNA replication checkpoint signaling"/>
    <property type="evidence" value="ECO:0007669"/>
    <property type="project" value="UniProtKB-ARBA"/>
</dbReference>
<dbReference type="SUPFAM" id="SSF56112">
    <property type="entry name" value="Protein kinase-like (PK-like)"/>
    <property type="match status" value="1"/>
</dbReference>
<dbReference type="GO" id="GO:0005737">
    <property type="term" value="C:cytoplasm"/>
    <property type="evidence" value="ECO:0007669"/>
    <property type="project" value="TreeGrafter"/>
</dbReference>
<evidence type="ECO:0000313" key="17">
    <source>
        <dbReference type="EMBL" id="CDW31533.1"/>
    </source>
</evidence>
<evidence type="ECO:0000259" key="16">
    <source>
        <dbReference type="PROSITE" id="PS50011"/>
    </source>
</evidence>
<dbReference type="Gene3D" id="3.30.200.20">
    <property type="entry name" value="Phosphorylase Kinase, domain 1"/>
    <property type="match status" value="1"/>
</dbReference>
<evidence type="ECO:0000256" key="10">
    <source>
        <dbReference type="ARBA" id="ARBA00023242"/>
    </source>
</evidence>
<keyword evidence="11" id="KW-0131">Cell cycle</keyword>
<evidence type="ECO:0000256" key="8">
    <source>
        <dbReference type="ARBA" id="ARBA00022777"/>
    </source>
</evidence>
<name>A0A0K2TZV8_LEPSM</name>
<dbReference type="PROSITE" id="PS00108">
    <property type="entry name" value="PROTEIN_KINASE_ST"/>
    <property type="match status" value="1"/>
</dbReference>
<dbReference type="FunFam" id="3.30.200.20:FF:000229">
    <property type="entry name" value="Serine/threonine-protein kinase Chk1"/>
    <property type="match status" value="1"/>
</dbReference>
<feature type="domain" description="Protein kinase" evidence="16">
    <location>
        <begin position="9"/>
        <end position="266"/>
    </location>
</feature>
<dbReference type="RefSeq" id="XP_071743393.1">
    <property type="nucleotide sequence ID" value="XM_071887292.1"/>
</dbReference>
<keyword evidence="9 14" id="KW-0067">ATP-binding</keyword>